<dbReference type="Pfam" id="PF13540">
    <property type="entry name" value="RCC1_2"/>
    <property type="match status" value="1"/>
</dbReference>
<dbReference type="Proteomes" id="UP001178507">
    <property type="component" value="Unassembled WGS sequence"/>
</dbReference>
<dbReference type="Pfam" id="PF00415">
    <property type="entry name" value="RCC1"/>
    <property type="match status" value="1"/>
</dbReference>
<accession>A0AA36NHA1</accession>
<evidence type="ECO:0000313" key="4">
    <source>
        <dbReference type="Proteomes" id="UP001178507"/>
    </source>
</evidence>
<dbReference type="SUPFAM" id="SSF50985">
    <property type="entry name" value="RCC1/BLIP-II"/>
    <property type="match status" value="1"/>
</dbReference>
<dbReference type="PRINTS" id="PR00633">
    <property type="entry name" value="RCCNDNSATION"/>
</dbReference>
<dbReference type="AlphaFoldDB" id="A0AA36NHA1"/>
<feature type="repeat" description="RCC1" evidence="2">
    <location>
        <begin position="76"/>
        <end position="129"/>
    </location>
</feature>
<evidence type="ECO:0000256" key="1">
    <source>
        <dbReference type="ARBA" id="ARBA00022737"/>
    </source>
</evidence>
<dbReference type="PROSITE" id="PS50012">
    <property type="entry name" value="RCC1_3"/>
    <property type="match status" value="3"/>
</dbReference>
<feature type="repeat" description="RCC1" evidence="2">
    <location>
        <begin position="130"/>
        <end position="181"/>
    </location>
</feature>
<feature type="repeat" description="RCC1" evidence="2">
    <location>
        <begin position="13"/>
        <end position="75"/>
    </location>
</feature>
<gene>
    <name evidence="3" type="ORF">EVOR1521_LOCUS25120</name>
</gene>
<dbReference type="EMBL" id="CAUJNA010003441">
    <property type="protein sequence ID" value="CAJ1402173.1"/>
    <property type="molecule type" value="Genomic_DNA"/>
</dbReference>
<dbReference type="InterPro" id="IPR000408">
    <property type="entry name" value="Reg_chr_condens"/>
</dbReference>
<proteinExistence type="predicted"/>
<sequence>MGEFHGLALSASGRAFCWGQEQGPELVLAQTTMKESKMRLPRSLGLNQPTPRALDLLPVTAVAAGGYHSAVITQDGRLWTWGSNDYGQLGLGLARELLPVAPQPRPVELPGRAWRVSLGGVHSAVIDEDRRLYTFGSNRKGQCGQGEAQQLVAPEPLALPKERPVRAAACGGFFSFFEAEGPGNELYACGWGKDGSGKPVGSQPPPREAPSPYSNRATVGAHICGAKQDALGAPDILEYLQKPGNALSVGGYYK</sequence>
<dbReference type="InterPro" id="IPR009091">
    <property type="entry name" value="RCC1/BLIP-II"/>
</dbReference>
<keyword evidence="4" id="KW-1185">Reference proteome</keyword>
<dbReference type="InterPro" id="IPR051709">
    <property type="entry name" value="Ub-ligase/GTPase-reg"/>
</dbReference>
<organism evidence="3 4">
    <name type="scientific">Effrenium voratum</name>
    <dbReference type="NCBI Taxonomy" id="2562239"/>
    <lineage>
        <taxon>Eukaryota</taxon>
        <taxon>Sar</taxon>
        <taxon>Alveolata</taxon>
        <taxon>Dinophyceae</taxon>
        <taxon>Suessiales</taxon>
        <taxon>Symbiodiniaceae</taxon>
        <taxon>Effrenium</taxon>
    </lineage>
</organism>
<comment type="caution">
    <text evidence="3">The sequence shown here is derived from an EMBL/GenBank/DDBJ whole genome shotgun (WGS) entry which is preliminary data.</text>
</comment>
<dbReference type="PANTHER" id="PTHR45622:SF70">
    <property type="entry name" value="SECRETION-REGULATING GUANINE NUCLEOTIDE EXCHANGE FACTOR"/>
    <property type="match status" value="1"/>
</dbReference>
<dbReference type="PROSITE" id="PS00626">
    <property type="entry name" value="RCC1_2"/>
    <property type="match status" value="1"/>
</dbReference>
<protein>
    <submittedName>
        <fullName evidence="3">Uncharacterized protein</fullName>
    </submittedName>
</protein>
<keyword evidence="1" id="KW-0677">Repeat</keyword>
<dbReference type="Gene3D" id="2.130.10.30">
    <property type="entry name" value="Regulator of chromosome condensation 1/beta-lactamase-inhibitor protein II"/>
    <property type="match status" value="1"/>
</dbReference>
<evidence type="ECO:0000256" key="2">
    <source>
        <dbReference type="PROSITE-ProRule" id="PRU00235"/>
    </source>
</evidence>
<reference evidence="3" key="1">
    <citation type="submission" date="2023-08" db="EMBL/GenBank/DDBJ databases">
        <authorList>
            <person name="Chen Y."/>
            <person name="Shah S."/>
            <person name="Dougan E. K."/>
            <person name="Thang M."/>
            <person name="Chan C."/>
        </authorList>
    </citation>
    <scope>NUCLEOTIDE SEQUENCE</scope>
</reference>
<name>A0AA36NHA1_9DINO</name>
<dbReference type="PANTHER" id="PTHR45622">
    <property type="entry name" value="UBIQUITIN-PROTEIN LIGASE E3A-RELATED"/>
    <property type="match status" value="1"/>
</dbReference>
<evidence type="ECO:0000313" key="3">
    <source>
        <dbReference type="EMBL" id="CAJ1402173.1"/>
    </source>
</evidence>